<comment type="cofactor">
    <cofactor evidence="1">
        <name>pantetheine 4'-phosphate</name>
        <dbReference type="ChEBI" id="CHEBI:47942"/>
    </cofactor>
</comment>
<dbReference type="GO" id="GO:0044550">
    <property type="term" value="P:secondary metabolite biosynthetic process"/>
    <property type="evidence" value="ECO:0007669"/>
    <property type="project" value="TreeGrafter"/>
</dbReference>
<evidence type="ECO:0000313" key="7">
    <source>
        <dbReference type="Proteomes" id="UP000293637"/>
    </source>
</evidence>
<keyword evidence="3" id="KW-0597">Phosphoprotein</keyword>
<dbReference type="Gene3D" id="3.40.50.12780">
    <property type="entry name" value="N-terminal domain of ligase-like"/>
    <property type="match status" value="1"/>
</dbReference>
<protein>
    <submittedName>
        <fullName evidence="6">Peptide synthetase</fullName>
    </submittedName>
</protein>
<dbReference type="RefSeq" id="WP_081094477.1">
    <property type="nucleotide sequence ID" value="NZ_CAXOPE010000003.1"/>
</dbReference>
<dbReference type="GO" id="GO:0008610">
    <property type="term" value="P:lipid biosynthetic process"/>
    <property type="evidence" value="ECO:0007669"/>
    <property type="project" value="UniProtKB-ARBA"/>
</dbReference>
<evidence type="ECO:0000256" key="1">
    <source>
        <dbReference type="ARBA" id="ARBA00001957"/>
    </source>
</evidence>
<evidence type="ECO:0000259" key="5">
    <source>
        <dbReference type="PROSITE" id="PS50075"/>
    </source>
</evidence>
<dbReference type="InterPro" id="IPR045851">
    <property type="entry name" value="AMP-bd_C_sf"/>
</dbReference>
<dbReference type="InterPro" id="IPR042099">
    <property type="entry name" value="ANL_N_sf"/>
</dbReference>
<dbReference type="InterPro" id="IPR006162">
    <property type="entry name" value="Ppantetheine_attach_site"/>
</dbReference>
<dbReference type="SUPFAM" id="SSF56801">
    <property type="entry name" value="Acetyl-CoA synthetase-like"/>
    <property type="match status" value="1"/>
</dbReference>
<evidence type="ECO:0000256" key="3">
    <source>
        <dbReference type="ARBA" id="ARBA00022553"/>
    </source>
</evidence>
<dbReference type="Proteomes" id="UP000293637">
    <property type="component" value="Unassembled WGS sequence"/>
</dbReference>
<dbReference type="Gene3D" id="3.30.559.10">
    <property type="entry name" value="Chloramphenicol acetyltransferase-like domain"/>
    <property type="match status" value="2"/>
</dbReference>
<reference evidence="6 7" key="1">
    <citation type="journal article" date="2019" name="Sci. Transl. Med.">
        <title>Quorum sensing between bacterial species on the skin protects against epidermal injury in atopic dermatitis.</title>
        <authorList>
            <person name="Williams M.R."/>
        </authorList>
    </citation>
    <scope>NUCLEOTIDE SEQUENCE [LARGE SCALE GENOMIC DNA]</scope>
    <source>
        <strain evidence="6 7">E7</strain>
    </source>
</reference>
<name>A0A4Q9WDT6_STALU</name>
<evidence type="ECO:0000313" key="6">
    <source>
        <dbReference type="EMBL" id="TBW73250.1"/>
    </source>
</evidence>
<dbReference type="PANTHER" id="PTHR45527">
    <property type="entry name" value="NONRIBOSOMAL PEPTIDE SYNTHETASE"/>
    <property type="match status" value="1"/>
</dbReference>
<dbReference type="Pfam" id="PF00550">
    <property type="entry name" value="PP-binding"/>
    <property type="match status" value="1"/>
</dbReference>
<organism evidence="6 7">
    <name type="scientific">Staphylococcus lugdunensis</name>
    <dbReference type="NCBI Taxonomy" id="28035"/>
    <lineage>
        <taxon>Bacteria</taxon>
        <taxon>Bacillati</taxon>
        <taxon>Bacillota</taxon>
        <taxon>Bacilli</taxon>
        <taxon>Bacillales</taxon>
        <taxon>Staphylococcaceae</taxon>
        <taxon>Staphylococcus</taxon>
    </lineage>
</organism>
<keyword evidence="4" id="KW-0045">Antibiotic biosynthesis</keyword>
<dbReference type="EMBL" id="SCHB01000001">
    <property type="protein sequence ID" value="TBW73250.1"/>
    <property type="molecule type" value="Genomic_DNA"/>
</dbReference>
<dbReference type="GO" id="GO:0043041">
    <property type="term" value="P:amino acid activation for nonribosomal peptide biosynthetic process"/>
    <property type="evidence" value="ECO:0007669"/>
    <property type="project" value="TreeGrafter"/>
</dbReference>
<accession>A0A4Q9WDT6</accession>
<dbReference type="Gene3D" id="3.30.300.30">
    <property type="match status" value="1"/>
</dbReference>
<evidence type="ECO:0000256" key="4">
    <source>
        <dbReference type="ARBA" id="ARBA00023194"/>
    </source>
</evidence>
<dbReference type="GO" id="GO:0031177">
    <property type="term" value="F:phosphopantetheine binding"/>
    <property type="evidence" value="ECO:0007669"/>
    <property type="project" value="TreeGrafter"/>
</dbReference>
<dbReference type="SUPFAM" id="SSF52777">
    <property type="entry name" value="CoA-dependent acyltransferases"/>
    <property type="match status" value="4"/>
</dbReference>
<dbReference type="InterPro" id="IPR023213">
    <property type="entry name" value="CAT-like_dom_sf"/>
</dbReference>
<dbReference type="InterPro" id="IPR036736">
    <property type="entry name" value="ACP-like_sf"/>
</dbReference>
<dbReference type="Pfam" id="PF00668">
    <property type="entry name" value="Condensation"/>
    <property type="match status" value="2"/>
</dbReference>
<dbReference type="PROSITE" id="PS50075">
    <property type="entry name" value="CARRIER"/>
    <property type="match status" value="1"/>
</dbReference>
<comment type="caution">
    <text evidence="6">The sequence shown here is derived from an EMBL/GenBank/DDBJ whole genome shotgun (WGS) entry which is preliminary data.</text>
</comment>
<dbReference type="GO" id="GO:0005737">
    <property type="term" value="C:cytoplasm"/>
    <property type="evidence" value="ECO:0007669"/>
    <property type="project" value="TreeGrafter"/>
</dbReference>
<sequence>MVNKLYELSPQQKGIWSRIQQYRENNEYLIPLVIQLDEGIKKEDVESALNEIIKSNSALRVEIMMGKFPKQLIHEKVNIELRNINLIDNENDFEYQIKKYIEEPMSLYQKLCDFKLFQHKKKNFLVCKFHHIIFDGHSGKIFKEELERQLSFKKNICIKNNTFYESYLNKACDQIVLEEDKKYWNKIFNSEIDDYFMINNKEGNERIEYENELSVSLNNLKEHSHQLKQSLFSTLLGLFRLYASKHFNKETLSIAIPVSSRRSEQDYKTIGYITQVFPHVMKVEKQKNYEDLQEYSNQLLYELLEHSDLSIIELSNLSKSASKNIEDYYKCIFDIVEEESYLDNKVRMWNLQSEYPWIVKVIIRDQQVFLNSNFKKELFPFWKIRDFHEGFNFFINNIISESGSYLKKNVGMPIKELNKILNISNFAASKKDINYNKSKLDVKTLMYNTAIISGSEKISYKQLEEDSIKFSGFIRNRNLKVGAKCLVYMNDTLEAVRIFYCLQKNNCCFIPVSNDTPLNRVKLIIEESNPLLIFSDILDGSETDKILVSKLNKCHCLSPNTIIRGTDENYSPGTSYIIFTSGSTDKPKGVMITYKNLSGLITQYKSLFDIQKGDRVAQIASLNFDASIFEMTLAFSTFSVLIIFNNNGGYENFNQFIIDNSITHFLMTPDYYALLDFSKCNSLKNIIVGGDEFKFNDTVPENVKIFNAYGPTESTVMCLIKLMTKKVKTSNLGKPILNSGVILLNNNGEIINRHVVGEICITGQSVFLGYLDKNKNYKLEKITLNNEDYTIYRTGDLAYYDENYDIHFFSRSSNFVKIRGYRINPNEVTSAIINLREVNNAVTLVLNGQLIAYYIGDVDAIEIRKKIKNILPNYMVPTTIHKLDAFPMTINGKIDSKKLKEINTEKCSLNSYETTDSRDTGFMNIVMKVFQNKKLSKNDNFYDVGGDSILSIKLASELQDNGFNISSVEIMKSNDFNELFQKNIQHNSKFNQDPVFGKINLFPMQKWFFSQEFHNIHHWNQSNEFEIFGQFDELDFQTIYYAIREKHDAIRSYFQRINMEYCWLVKENNLEDSKKEIQYVDSSHFNINNINELKRNLHKTINIFDGPLSAIKIIKINETHFKVLWVMHHLICDNISWLILKRDFIRAINCLNNNKKITLYPKSSSIEDWGKYIIKQPRFSNDINSNKNSSKHKYETKKINIVEDDYKKVKKYYQKHNLSEENFLLLLFAKVLSEQMGREKILINKELSGRNYLPEKYSLDQTVGWFTKTCPVEVDCTVPYKSFVSTNIFNIEKQTSFFNEYFFSQPVSGPEISFNFLGELSKELDVNAMQSFNDIGEYDFPDKIAFNVLKRENEYSVFIIYQSDMFQYFEKISENLSSLINLLTKMERQNVFGISEDSLKVLSDLF</sequence>
<dbReference type="PANTHER" id="PTHR45527:SF1">
    <property type="entry name" value="FATTY ACID SYNTHASE"/>
    <property type="match status" value="1"/>
</dbReference>
<keyword evidence="2" id="KW-0596">Phosphopantetheine</keyword>
<dbReference type="GeneID" id="58091508"/>
<proteinExistence type="predicted"/>
<dbReference type="InterPro" id="IPR001242">
    <property type="entry name" value="Condensation_dom"/>
</dbReference>
<dbReference type="GO" id="GO:0003824">
    <property type="term" value="F:catalytic activity"/>
    <property type="evidence" value="ECO:0007669"/>
    <property type="project" value="InterPro"/>
</dbReference>
<dbReference type="InterPro" id="IPR000873">
    <property type="entry name" value="AMP-dep_synth/lig_dom"/>
</dbReference>
<dbReference type="SUPFAM" id="SSF47336">
    <property type="entry name" value="ACP-like"/>
    <property type="match status" value="1"/>
</dbReference>
<dbReference type="Gene3D" id="3.30.559.30">
    <property type="entry name" value="Nonribosomal peptide synthetase, condensation domain"/>
    <property type="match status" value="2"/>
</dbReference>
<dbReference type="Pfam" id="PF00501">
    <property type="entry name" value="AMP-binding"/>
    <property type="match status" value="1"/>
</dbReference>
<evidence type="ECO:0000256" key="2">
    <source>
        <dbReference type="ARBA" id="ARBA00022450"/>
    </source>
</evidence>
<dbReference type="InterPro" id="IPR009081">
    <property type="entry name" value="PP-bd_ACP"/>
</dbReference>
<dbReference type="Gene3D" id="1.10.1200.10">
    <property type="entry name" value="ACP-like"/>
    <property type="match status" value="1"/>
</dbReference>
<gene>
    <name evidence="6" type="ORF">EQ812_00180</name>
</gene>
<dbReference type="PROSITE" id="PS00012">
    <property type="entry name" value="PHOSPHOPANTETHEINE"/>
    <property type="match status" value="1"/>
</dbReference>
<feature type="domain" description="Carrier" evidence="5">
    <location>
        <begin position="913"/>
        <end position="987"/>
    </location>
</feature>
<dbReference type="GO" id="GO:0017000">
    <property type="term" value="P:antibiotic biosynthetic process"/>
    <property type="evidence" value="ECO:0007669"/>
    <property type="project" value="UniProtKB-KW"/>
</dbReference>